<keyword evidence="1" id="KW-0812">Transmembrane</keyword>
<accession>A0A6C0CJ47</accession>
<feature type="transmembrane region" description="Helical" evidence="1">
    <location>
        <begin position="77"/>
        <end position="94"/>
    </location>
</feature>
<sequence>MDLRIINFNTPDKKYITERTSLICKTIGILFLVLLIINKYYYKTFNLIDKLINYISFLCLFLIFFYCFINFNAKNLTYVHYFTVLFIWVPLLFCKNPSILMFYMFYIIVILIGWTLNNGICMLGELSWDYKINEKKYEGNNELDSPWRGLTLIGMIIILFIKIIYYTYLNKNSK</sequence>
<feature type="transmembrane region" description="Helical" evidence="1">
    <location>
        <begin position="101"/>
        <end position="127"/>
    </location>
</feature>
<dbReference type="EMBL" id="MN739424">
    <property type="protein sequence ID" value="QHT04207.1"/>
    <property type="molecule type" value="Genomic_DNA"/>
</dbReference>
<reference evidence="2" key="1">
    <citation type="journal article" date="2020" name="Nature">
        <title>Giant virus diversity and host interactions through global metagenomics.</title>
        <authorList>
            <person name="Schulz F."/>
            <person name="Roux S."/>
            <person name="Paez-Espino D."/>
            <person name="Jungbluth S."/>
            <person name="Walsh D.A."/>
            <person name="Denef V.J."/>
            <person name="McMahon K.D."/>
            <person name="Konstantinidis K.T."/>
            <person name="Eloe-Fadrosh E.A."/>
            <person name="Kyrpides N.C."/>
            <person name="Woyke T."/>
        </authorList>
    </citation>
    <scope>NUCLEOTIDE SEQUENCE</scope>
    <source>
        <strain evidence="2">GVMAG-M-3300021185-45</strain>
    </source>
</reference>
<feature type="transmembrane region" description="Helical" evidence="1">
    <location>
        <begin position="20"/>
        <end position="42"/>
    </location>
</feature>
<keyword evidence="1" id="KW-1133">Transmembrane helix</keyword>
<protein>
    <submittedName>
        <fullName evidence="2">Uncharacterized protein</fullName>
    </submittedName>
</protein>
<keyword evidence="1" id="KW-0472">Membrane</keyword>
<organism evidence="2">
    <name type="scientific">viral metagenome</name>
    <dbReference type="NCBI Taxonomy" id="1070528"/>
    <lineage>
        <taxon>unclassified sequences</taxon>
        <taxon>metagenomes</taxon>
        <taxon>organismal metagenomes</taxon>
    </lineage>
</organism>
<proteinExistence type="predicted"/>
<evidence type="ECO:0000313" key="2">
    <source>
        <dbReference type="EMBL" id="QHT04207.1"/>
    </source>
</evidence>
<dbReference type="AlphaFoldDB" id="A0A6C0CJ47"/>
<feature type="transmembrane region" description="Helical" evidence="1">
    <location>
        <begin position="51"/>
        <end position="71"/>
    </location>
</feature>
<evidence type="ECO:0000256" key="1">
    <source>
        <dbReference type="SAM" id="Phobius"/>
    </source>
</evidence>
<name>A0A6C0CJ47_9ZZZZ</name>
<feature type="transmembrane region" description="Helical" evidence="1">
    <location>
        <begin position="147"/>
        <end position="168"/>
    </location>
</feature>